<protein>
    <recommendedName>
        <fullName evidence="1">HicB-like antitoxin of toxin-antitoxin system domain-containing protein</fullName>
    </recommendedName>
</protein>
<accession>A0A5C5VN86</accession>
<dbReference type="AlphaFoldDB" id="A0A5C5VN86"/>
<dbReference type="RefSeq" id="WP_222434797.1">
    <property type="nucleotide sequence ID" value="NZ_SJPF01000001.1"/>
</dbReference>
<dbReference type="EMBL" id="SJPF01000001">
    <property type="protein sequence ID" value="TWT39365.1"/>
    <property type="molecule type" value="Genomic_DNA"/>
</dbReference>
<proteinExistence type="predicted"/>
<sequence length="126" mass="13726">MRQVVLYPDLEDGGWIAEVPSLPGCLSQGDSKEEAIANVRDAIDTWIDGMQAAGQSIPSMSRSALCSAKRTKWKWSCLLSRFSILVICAEPSLRSGSRNSPDVAKGVTRSSNGLIRREGLLFRRGS</sequence>
<dbReference type="InterPro" id="IPR035069">
    <property type="entry name" value="TTHA1013/TTHA0281-like"/>
</dbReference>
<evidence type="ECO:0000313" key="2">
    <source>
        <dbReference type="EMBL" id="TWT39365.1"/>
    </source>
</evidence>
<dbReference type="Gene3D" id="3.30.160.250">
    <property type="match status" value="1"/>
</dbReference>
<feature type="domain" description="HicB-like antitoxin of toxin-antitoxin system" evidence="1">
    <location>
        <begin position="12"/>
        <end position="64"/>
    </location>
</feature>
<dbReference type="Proteomes" id="UP000318878">
    <property type="component" value="Unassembled WGS sequence"/>
</dbReference>
<dbReference type="PANTHER" id="PTHR34504:SF2">
    <property type="entry name" value="UPF0150 PROTEIN SSL0259"/>
    <property type="match status" value="1"/>
</dbReference>
<dbReference type="PANTHER" id="PTHR34504">
    <property type="entry name" value="ANTITOXIN HICB"/>
    <property type="match status" value="1"/>
</dbReference>
<dbReference type="SUPFAM" id="SSF143100">
    <property type="entry name" value="TTHA1013/TTHA0281-like"/>
    <property type="match status" value="1"/>
</dbReference>
<evidence type="ECO:0000313" key="3">
    <source>
        <dbReference type="Proteomes" id="UP000318878"/>
    </source>
</evidence>
<dbReference type="Pfam" id="PF15919">
    <property type="entry name" value="HicB_lk_antitox"/>
    <property type="match status" value="1"/>
</dbReference>
<dbReference type="InterPro" id="IPR031807">
    <property type="entry name" value="HicB-like"/>
</dbReference>
<comment type="caution">
    <text evidence="2">The sequence shown here is derived from an EMBL/GenBank/DDBJ whole genome shotgun (WGS) entry which is preliminary data.</text>
</comment>
<organism evidence="2 3">
    <name type="scientific">Blastopirellula retiformator</name>
    <dbReference type="NCBI Taxonomy" id="2527970"/>
    <lineage>
        <taxon>Bacteria</taxon>
        <taxon>Pseudomonadati</taxon>
        <taxon>Planctomycetota</taxon>
        <taxon>Planctomycetia</taxon>
        <taxon>Pirellulales</taxon>
        <taxon>Pirellulaceae</taxon>
        <taxon>Blastopirellula</taxon>
    </lineage>
</organism>
<dbReference type="InterPro" id="IPR051404">
    <property type="entry name" value="TA_system_antitoxin"/>
</dbReference>
<reference evidence="2 3" key="1">
    <citation type="submission" date="2019-02" db="EMBL/GenBank/DDBJ databases">
        <title>Deep-cultivation of Planctomycetes and their phenomic and genomic characterization uncovers novel biology.</title>
        <authorList>
            <person name="Wiegand S."/>
            <person name="Jogler M."/>
            <person name="Boedeker C."/>
            <person name="Pinto D."/>
            <person name="Vollmers J."/>
            <person name="Rivas-Marin E."/>
            <person name="Kohn T."/>
            <person name="Peeters S.H."/>
            <person name="Heuer A."/>
            <person name="Rast P."/>
            <person name="Oberbeckmann S."/>
            <person name="Bunk B."/>
            <person name="Jeske O."/>
            <person name="Meyerdierks A."/>
            <person name="Storesund J.E."/>
            <person name="Kallscheuer N."/>
            <person name="Luecker S."/>
            <person name="Lage O.M."/>
            <person name="Pohl T."/>
            <person name="Merkel B.J."/>
            <person name="Hornburger P."/>
            <person name="Mueller R.-W."/>
            <person name="Bruemmer F."/>
            <person name="Labrenz M."/>
            <person name="Spormann A.M."/>
            <person name="Op Den Camp H."/>
            <person name="Overmann J."/>
            <person name="Amann R."/>
            <person name="Jetten M.S.M."/>
            <person name="Mascher T."/>
            <person name="Medema M.H."/>
            <person name="Devos D.P."/>
            <person name="Kaster A.-K."/>
            <person name="Ovreas L."/>
            <person name="Rohde M."/>
            <person name="Galperin M.Y."/>
            <person name="Jogler C."/>
        </authorList>
    </citation>
    <scope>NUCLEOTIDE SEQUENCE [LARGE SCALE GENOMIC DNA]</scope>
    <source>
        <strain evidence="2 3">Enr8</strain>
    </source>
</reference>
<gene>
    <name evidence="2" type="ORF">Enr8_10640</name>
</gene>
<name>A0A5C5VN86_9BACT</name>
<evidence type="ECO:0000259" key="1">
    <source>
        <dbReference type="Pfam" id="PF15919"/>
    </source>
</evidence>
<keyword evidence="3" id="KW-1185">Reference proteome</keyword>